<proteinExistence type="predicted"/>
<accession>A0A9N9DRM0</accession>
<dbReference type="EMBL" id="CAJVQA010006699">
    <property type="protein sequence ID" value="CAG8644924.1"/>
    <property type="molecule type" value="Genomic_DNA"/>
</dbReference>
<evidence type="ECO:0000313" key="1">
    <source>
        <dbReference type="EMBL" id="CAG8644924.1"/>
    </source>
</evidence>
<reference evidence="1" key="1">
    <citation type="submission" date="2021-06" db="EMBL/GenBank/DDBJ databases">
        <authorList>
            <person name="Kallberg Y."/>
            <person name="Tangrot J."/>
            <person name="Rosling A."/>
        </authorList>
    </citation>
    <scope>NUCLEOTIDE SEQUENCE</scope>
    <source>
        <strain evidence="1">FL966</strain>
    </source>
</reference>
<organism evidence="1 2">
    <name type="scientific">Cetraspora pellucida</name>
    <dbReference type="NCBI Taxonomy" id="1433469"/>
    <lineage>
        <taxon>Eukaryota</taxon>
        <taxon>Fungi</taxon>
        <taxon>Fungi incertae sedis</taxon>
        <taxon>Mucoromycota</taxon>
        <taxon>Glomeromycotina</taxon>
        <taxon>Glomeromycetes</taxon>
        <taxon>Diversisporales</taxon>
        <taxon>Gigasporaceae</taxon>
        <taxon>Cetraspora</taxon>
    </lineage>
</organism>
<feature type="non-terminal residue" evidence="1">
    <location>
        <position position="1"/>
    </location>
</feature>
<name>A0A9N9DRM0_9GLOM</name>
<dbReference type="Proteomes" id="UP000789759">
    <property type="component" value="Unassembled WGS sequence"/>
</dbReference>
<dbReference type="AlphaFoldDB" id="A0A9N9DRM0"/>
<evidence type="ECO:0000313" key="2">
    <source>
        <dbReference type="Proteomes" id="UP000789759"/>
    </source>
</evidence>
<keyword evidence="2" id="KW-1185">Reference proteome</keyword>
<gene>
    <name evidence="1" type="ORF">CPELLU_LOCUS9040</name>
</gene>
<protein>
    <submittedName>
        <fullName evidence="1">4306_t:CDS:1</fullName>
    </submittedName>
</protein>
<sequence>TVNVPIAKEDPNNYLYSKDKLVVIKEKFYDILYSIHRTQQHSGQ</sequence>
<comment type="caution">
    <text evidence="1">The sequence shown here is derived from an EMBL/GenBank/DDBJ whole genome shotgun (WGS) entry which is preliminary data.</text>
</comment>